<dbReference type="GO" id="GO:0004040">
    <property type="term" value="F:amidase activity"/>
    <property type="evidence" value="ECO:0007669"/>
    <property type="project" value="InterPro"/>
</dbReference>
<evidence type="ECO:0000256" key="4">
    <source>
        <dbReference type="ARBA" id="ARBA00007974"/>
    </source>
</evidence>
<keyword evidence="9" id="KW-0326">Glycosidase</keyword>
<name>A0A562I2W4_9GAMM</name>
<keyword evidence="7" id="KW-1005">Bacterial flagellum biogenesis</keyword>
<evidence type="ECO:0000259" key="12">
    <source>
        <dbReference type="SMART" id="SM00047"/>
    </source>
</evidence>
<comment type="function">
    <text evidence="1">Flagellum-specific muramidase which hydrolyzes the peptidoglycan layer to assemble the rod structure in the periplasmic space.</text>
</comment>
<evidence type="ECO:0000256" key="2">
    <source>
        <dbReference type="ARBA" id="ARBA00004418"/>
    </source>
</evidence>
<feature type="domain" description="Mannosyl-glycoprotein endo-beta-N-acetylglucosamidase-like" evidence="12">
    <location>
        <begin position="189"/>
        <end position="354"/>
    </location>
</feature>
<evidence type="ECO:0000256" key="7">
    <source>
        <dbReference type="ARBA" id="ARBA00022795"/>
    </source>
</evidence>
<dbReference type="GO" id="GO:0071973">
    <property type="term" value="P:bacterial-type flagellum-dependent cell motility"/>
    <property type="evidence" value="ECO:0007669"/>
    <property type="project" value="TreeGrafter"/>
</dbReference>
<comment type="similarity">
    <text evidence="4">In the C-terminal section; belongs to the glycosyl hydrolase 73 family.</text>
</comment>
<evidence type="ECO:0000256" key="1">
    <source>
        <dbReference type="ARBA" id="ARBA00002954"/>
    </source>
</evidence>
<keyword evidence="14" id="KW-1185">Reference proteome</keyword>
<accession>A0A562I2W4</accession>
<dbReference type="GO" id="GO:0042597">
    <property type="term" value="C:periplasmic space"/>
    <property type="evidence" value="ECO:0007669"/>
    <property type="project" value="UniProtKB-SubCell"/>
</dbReference>
<keyword evidence="13" id="KW-0969">Cilium</keyword>
<dbReference type="InterPro" id="IPR013377">
    <property type="entry name" value="FlgJ"/>
</dbReference>
<dbReference type="InterPro" id="IPR023346">
    <property type="entry name" value="Lysozyme-like_dom_sf"/>
</dbReference>
<comment type="caution">
    <text evidence="13">The sequence shown here is derived from an EMBL/GenBank/DDBJ whole genome shotgun (WGS) entry which is preliminary data.</text>
</comment>
<dbReference type="InterPro" id="IPR051056">
    <property type="entry name" value="Glycosyl_Hydrolase_73"/>
</dbReference>
<dbReference type="Pfam" id="PF01832">
    <property type="entry name" value="Glucosaminidase"/>
    <property type="match status" value="1"/>
</dbReference>
<proteinExistence type="inferred from homology"/>
<dbReference type="RefSeq" id="WP_144571628.1">
    <property type="nucleotide sequence ID" value="NZ_VLKG01000006.1"/>
</dbReference>
<evidence type="ECO:0000256" key="11">
    <source>
        <dbReference type="ARBA" id="ARBA00030835"/>
    </source>
</evidence>
<gene>
    <name evidence="13" type="ORF">LX59_01925</name>
</gene>
<evidence type="ECO:0000256" key="5">
    <source>
        <dbReference type="ARBA" id="ARBA00013433"/>
    </source>
</evidence>
<dbReference type="SMART" id="SM00047">
    <property type="entry name" value="LYZ2"/>
    <property type="match status" value="1"/>
</dbReference>
<dbReference type="GO" id="GO:0016798">
    <property type="term" value="F:hydrolase activity, acting on glycosyl bonds"/>
    <property type="evidence" value="ECO:0007669"/>
    <property type="project" value="UniProtKB-KW"/>
</dbReference>
<organism evidence="13 14">
    <name type="scientific">Azomonas agilis</name>
    <dbReference type="NCBI Taxonomy" id="116849"/>
    <lineage>
        <taxon>Bacteria</taxon>
        <taxon>Pseudomonadati</taxon>
        <taxon>Pseudomonadota</taxon>
        <taxon>Gammaproteobacteria</taxon>
        <taxon>Pseudomonadales</taxon>
        <taxon>Pseudomonadaceae</taxon>
        <taxon>Azomonas</taxon>
    </lineage>
</organism>
<comment type="similarity">
    <text evidence="3">In the N-terminal section; belongs to the FlgJ family.</text>
</comment>
<dbReference type="InterPro" id="IPR019301">
    <property type="entry name" value="Flagellar_prot_FlgJ_N"/>
</dbReference>
<sequence length="369" mass="40598">MSATLDKVAYTDLNRLNRLKVGDQDSEANIRKVAQEFEAVFLGQMLKSMRAASDVLADKESVEHSSAVRQYRDMYDQQMALSLSQEAGGIGLADNLVRQLRQRKGTQLQGSNTLSSEVRNDAPLLNRRRLAFASRSQVVAGSQATFGADLSAQTVRKNLGLSASQQRLTQSSQTEVVSKSQNIVRLADKTQGVWNQPFRSQEQFIAALVPMAERAAEKLGVDPEFLVAQAALETGWGKSVLRTAEGQSSHNLFGIKSTGSWDGSAAQSMTTEYVQGKAVRQKEGFRVYNSFEQSFEDYALLLQNSKRYTQALKVAASGDSTGFMQELQKAGYATDPNYARKITQIARQVEQTYQNIADAGMAPITRTRG</sequence>
<dbReference type="Gene3D" id="1.10.530.10">
    <property type="match status" value="1"/>
</dbReference>
<keyword evidence="13" id="KW-0282">Flagellum</keyword>
<evidence type="ECO:0000256" key="6">
    <source>
        <dbReference type="ARBA" id="ARBA00022764"/>
    </source>
</evidence>
<dbReference type="NCBIfam" id="TIGR02541">
    <property type="entry name" value="flagell_FlgJ"/>
    <property type="match status" value="1"/>
</dbReference>
<evidence type="ECO:0000256" key="10">
    <source>
        <dbReference type="ARBA" id="ARBA00023316"/>
    </source>
</evidence>
<dbReference type="OrthoDB" id="289937at2"/>
<comment type="subcellular location">
    <subcellularLocation>
        <location evidence="2">Periplasm</location>
    </subcellularLocation>
</comment>
<evidence type="ECO:0000256" key="9">
    <source>
        <dbReference type="ARBA" id="ARBA00023295"/>
    </source>
</evidence>
<reference evidence="13 14" key="1">
    <citation type="submission" date="2019-07" db="EMBL/GenBank/DDBJ databases">
        <title>Genomic Encyclopedia of Type Strains, Phase I: the one thousand microbial genomes (KMG-I) project.</title>
        <authorList>
            <person name="Kyrpides N."/>
        </authorList>
    </citation>
    <scope>NUCLEOTIDE SEQUENCE [LARGE SCALE GENOMIC DNA]</scope>
    <source>
        <strain evidence="13 14">DSM 375</strain>
    </source>
</reference>
<dbReference type="Gene3D" id="2.10.70.40">
    <property type="entry name" value="peptidoglycan hydrolase"/>
    <property type="match status" value="1"/>
</dbReference>
<keyword evidence="10" id="KW-0961">Cell wall biogenesis/degradation</keyword>
<keyword evidence="6" id="KW-0574">Periplasm</keyword>
<protein>
    <recommendedName>
        <fullName evidence="5">Peptidoglycan hydrolase FlgJ</fullName>
    </recommendedName>
    <alternativeName>
        <fullName evidence="11">Muramidase FlgJ</fullName>
    </alternativeName>
</protein>
<dbReference type="Pfam" id="PF10135">
    <property type="entry name" value="Rod-binding"/>
    <property type="match status" value="1"/>
</dbReference>
<dbReference type="EMBL" id="VLKG01000006">
    <property type="protein sequence ID" value="TWH64983.1"/>
    <property type="molecule type" value="Genomic_DNA"/>
</dbReference>
<keyword evidence="13" id="KW-0966">Cell projection</keyword>
<evidence type="ECO:0000256" key="3">
    <source>
        <dbReference type="ARBA" id="ARBA00006880"/>
    </source>
</evidence>
<dbReference type="GO" id="GO:0044780">
    <property type="term" value="P:bacterial-type flagellum assembly"/>
    <property type="evidence" value="ECO:0007669"/>
    <property type="project" value="InterPro"/>
</dbReference>
<dbReference type="PANTHER" id="PTHR33308">
    <property type="entry name" value="PEPTIDOGLYCAN HYDROLASE FLGJ"/>
    <property type="match status" value="1"/>
</dbReference>
<evidence type="ECO:0000256" key="8">
    <source>
        <dbReference type="ARBA" id="ARBA00022801"/>
    </source>
</evidence>
<dbReference type="SUPFAM" id="SSF53955">
    <property type="entry name" value="Lysozyme-like"/>
    <property type="match status" value="1"/>
</dbReference>
<dbReference type="AlphaFoldDB" id="A0A562I2W4"/>
<evidence type="ECO:0000313" key="13">
    <source>
        <dbReference type="EMBL" id="TWH64983.1"/>
    </source>
</evidence>
<dbReference type="PANTHER" id="PTHR33308:SF9">
    <property type="entry name" value="PEPTIDOGLYCAN HYDROLASE FLGJ"/>
    <property type="match status" value="1"/>
</dbReference>
<dbReference type="Proteomes" id="UP000319627">
    <property type="component" value="Unassembled WGS sequence"/>
</dbReference>
<dbReference type="GO" id="GO:0071555">
    <property type="term" value="P:cell wall organization"/>
    <property type="evidence" value="ECO:0007669"/>
    <property type="project" value="UniProtKB-KW"/>
</dbReference>
<dbReference type="InterPro" id="IPR002901">
    <property type="entry name" value="MGlyc_endo_b_GlcNAc-like_dom"/>
</dbReference>
<evidence type="ECO:0000313" key="14">
    <source>
        <dbReference type="Proteomes" id="UP000319627"/>
    </source>
</evidence>
<keyword evidence="8" id="KW-0378">Hydrolase</keyword>